<dbReference type="EMBL" id="KV417272">
    <property type="protein sequence ID" value="KZO99320.1"/>
    <property type="molecule type" value="Genomic_DNA"/>
</dbReference>
<evidence type="ECO:0000256" key="3">
    <source>
        <dbReference type="ARBA" id="ARBA00022989"/>
    </source>
</evidence>
<comment type="subcellular location">
    <subcellularLocation>
        <location evidence="1">Membrane</location>
        <topology evidence="1">Multi-pass membrane protein</topology>
    </subcellularLocation>
</comment>
<dbReference type="PANTHER" id="PTHR35042:SF1">
    <property type="entry name" value="DUF1772-DOMAIN-CONTAINING PROTEIN"/>
    <property type="match status" value="1"/>
</dbReference>
<sequence length="176" mass="18283">MSANETVNKVLTVLAVSGSAYFAGFTASTSILMIPVLPLAPAPLAAKQWAKMYAIGVQLAPGMGLLPGLLFAYLAWANDAGSLAPRGVAFALAGLFAGSNVPWTLSTMVSTNKALQAIADEPAATTAEIEKDSVKKEKREEEVKRLVGAWQTLNALRGFWPVIGTLIGGAVAVGLI</sequence>
<dbReference type="Proteomes" id="UP000076738">
    <property type="component" value="Unassembled WGS sequence"/>
</dbReference>
<keyword evidence="3 5" id="KW-1133">Transmembrane helix</keyword>
<organism evidence="6 7">
    <name type="scientific">Calocera viscosa (strain TUFC12733)</name>
    <dbReference type="NCBI Taxonomy" id="1330018"/>
    <lineage>
        <taxon>Eukaryota</taxon>
        <taxon>Fungi</taxon>
        <taxon>Dikarya</taxon>
        <taxon>Basidiomycota</taxon>
        <taxon>Agaricomycotina</taxon>
        <taxon>Dacrymycetes</taxon>
        <taxon>Dacrymycetales</taxon>
        <taxon>Dacrymycetaceae</taxon>
        <taxon>Calocera</taxon>
    </lineage>
</organism>
<proteinExistence type="predicted"/>
<evidence type="ECO:0000256" key="1">
    <source>
        <dbReference type="ARBA" id="ARBA00004141"/>
    </source>
</evidence>
<evidence type="ECO:0000256" key="5">
    <source>
        <dbReference type="SAM" id="Phobius"/>
    </source>
</evidence>
<keyword evidence="4 5" id="KW-0472">Membrane</keyword>
<dbReference type="GO" id="GO:0016020">
    <property type="term" value="C:membrane"/>
    <property type="evidence" value="ECO:0007669"/>
    <property type="project" value="UniProtKB-SubCell"/>
</dbReference>
<feature type="transmembrane region" description="Helical" evidence="5">
    <location>
        <begin position="88"/>
        <end position="105"/>
    </location>
</feature>
<dbReference type="InterPro" id="IPR013901">
    <property type="entry name" value="Anthrone_oxy"/>
</dbReference>
<reference evidence="6 7" key="1">
    <citation type="journal article" date="2016" name="Mol. Biol. Evol.">
        <title>Comparative Genomics of Early-Diverging Mushroom-Forming Fungi Provides Insights into the Origins of Lignocellulose Decay Capabilities.</title>
        <authorList>
            <person name="Nagy L.G."/>
            <person name="Riley R."/>
            <person name="Tritt A."/>
            <person name="Adam C."/>
            <person name="Daum C."/>
            <person name="Floudas D."/>
            <person name="Sun H."/>
            <person name="Yadav J.S."/>
            <person name="Pangilinan J."/>
            <person name="Larsson K.H."/>
            <person name="Matsuura K."/>
            <person name="Barry K."/>
            <person name="Labutti K."/>
            <person name="Kuo R."/>
            <person name="Ohm R.A."/>
            <person name="Bhattacharya S.S."/>
            <person name="Shirouzu T."/>
            <person name="Yoshinaga Y."/>
            <person name="Martin F.M."/>
            <person name="Grigoriev I.V."/>
            <person name="Hibbett D.S."/>
        </authorList>
    </citation>
    <scope>NUCLEOTIDE SEQUENCE [LARGE SCALE GENOMIC DNA]</scope>
    <source>
        <strain evidence="6 7">TUFC12733</strain>
    </source>
</reference>
<protein>
    <recommendedName>
        <fullName evidence="8">DUF1772-domain-containing protein</fullName>
    </recommendedName>
</protein>
<keyword evidence="2 5" id="KW-0812">Transmembrane</keyword>
<evidence type="ECO:0000256" key="4">
    <source>
        <dbReference type="ARBA" id="ARBA00023136"/>
    </source>
</evidence>
<dbReference type="Pfam" id="PF08592">
    <property type="entry name" value="Anthrone_oxy"/>
    <property type="match status" value="1"/>
</dbReference>
<keyword evidence="7" id="KW-1185">Reference proteome</keyword>
<accession>A0A167Q1D3</accession>
<gene>
    <name evidence="6" type="ORF">CALVIDRAFT_595940</name>
</gene>
<evidence type="ECO:0000313" key="6">
    <source>
        <dbReference type="EMBL" id="KZO99320.1"/>
    </source>
</evidence>
<name>A0A167Q1D3_CALVF</name>
<evidence type="ECO:0000313" key="7">
    <source>
        <dbReference type="Proteomes" id="UP000076738"/>
    </source>
</evidence>
<evidence type="ECO:0000256" key="2">
    <source>
        <dbReference type="ARBA" id="ARBA00022692"/>
    </source>
</evidence>
<dbReference type="OrthoDB" id="5954308at2759"/>
<evidence type="ECO:0008006" key="8">
    <source>
        <dbReference type="Google" id="ProtNLM"/>
    </source>
</evidence>
<dbReference type="PANTHER" id="PTHR35042">
    <property type="entry name" value="ANTHRONE OXYGENASE ENCC"/>
    <property type="match status" value="1"/>
</dbReference>
<feature type="transmembrane region" description="Helical" evidence="5">
    <location>
        <begin position="20"/>
        <end position="40"/>
    </location>
</feature>
<dbReference type="AlphaFoldDB" id="A0A167Q1D3"/>
<feature type="transmembrane region" description="Helical" evidence="5">
    <location>
        <begin position="52"/>
        <end position="76"/>
    </location>
</feature>